<dbReference type="Gene3D" id="3.30.70.20">
    <property type="match status" value="2"/>
</dbReference>
<protein>
    <submittedName>
        <fullName evidence="8">Nitrite reductase</fullName>
    </submittedName>
</protein>
<dbReference type="InterPro" id="IPR017896">
    <property type="entry name" value="4Fe4S_Fe-S-bd"/>
</dbReference>
<keyword evidence="9" id="KW-1185">Reference proteome</keyword>
<dbReference type="PROSITE" id="PS51379">
    <property type="entry name" value="4FE4S_FER_2"/>
    <property type="match status" value="3"/>
</dbReference>
<keyword evidence="5" id="KW-0411">Iron-sulfur</keyword>
<keyword evidence="1" id="KW-0004">4Fe-4S</keyword>
<sequence>MKIKRLKPPRRYIVSTLNRRTILRGAGAGSLFVLTLAGCSPKSETPQKSGDKSQKAAEADKTKGQPAAGSAQKNAASNPHYVLVFNQNKCVGCGECVEACSEVNKLPPGVHRMVLERQNTRVPGTACPYCGKIEPCDCERVYVRVSCQQCLDAPCVRVCPTQAAHRDEVTNIVTMDPDRCVGCKYCIAACPYNVRFINPTTKVAENCDFCLQTKLANGEDPACVSKCRYGALAFGDVNDPNSYVSKLLNVKDTVRVKPHLGTNPSVRYIPVTKESI</sequence>
<dbReference type="InterPro" id="IPR017900">
    <property type="entry name" value="4Fe4S_Fe_S_CS"/>
</dbReference>
<keyword evidence="2" id="KW-0479">Metal-binding</keyword>
<dbReference type="PROSITE" id="PS00198">
    <property type="entry name" value="4FE4S_FER_1"/>
    <property type="match status" value="1"/>
</dbReference>
<feature type="domain" description="4Fe-4S ferredoxin-type" evidence="7">
    <location>
        <begin position="171"/>
        <end position="200"/>
    </location>
</feature>
<dbReference type="GO" id="GO:0046872">
    <property type="term" value="F:metal ion binding"/>
    <property type="evidence" value="ECO:0007669"/>
    <property type="project" value="UniProtKB-KW"/>
</dbReference>
<feature type="region of interest" description="Disordered" evidence="6">
    <location>
        <begin position="41"/>
        <end position="73"/>
    </location>
</feature>
<evidence type="ECO:0000256" key="6">
    <source>
        <dbReference type="SAM" id="MobiDB-lite"/>
    </source>
</evidence>
<feature type="domain" description="4Fe-4S ferredoxin-type" evidence="7">
    <location>
        <begin position="139"/>
        <end position="169"/>
    </location>
</feature>
<dbReference type="Pfam" id="PF13247">
    <property type="entry name" value="Fer4_11"/>
    <property type="match status" value="1"/>
</dbReference>
<comment type="caution">
    <text evidence="8">The sequence shown here is derived from an EMBL/GenBank/DDBJ whole genome shotgun (WGS) entry which is preliminary data.</text>
</comment>
<dbReference type="InterPro" id="IPR050954">
    <property type="entry name" value="ET_IronSulfur_Cluster-Binding"/>
</dbReference>
<evidence type="ECO:0000256" key="4">
    <source>
        <dbReference type="ARBA" id="ARBA00023004"/>
    </source>
</evidence>
<evidence type="ECO:0000256" key="2">
    <source>
        <dbReference type="ARBA" id="ARBA00022723"/>
    </source>
</evidence>
<evidence type="ECO:0000313" key="8">
    <source>
        <dbReference type="EMBL" id="OXE47211.1"/>
    </source>
</evidence>
<organism evidence="8 9">
    <name type="scientific">Turicimonas muris</name>
    <dbReference type="NCBI Taxonomy" id="1796652"/>
    <lineage>
        <taxon>Bacteria</taxon>
        <taxon>Pseudomonadati</taxon>
        <taxon>Pseudomonadota</taxon>
        <taxon>Betaproteobacteria</taxon>
        <taxon>Burkholderiales</taxon>
        <taxon>Sutterellaceae</taxon>
        <taxon>Turicimonas</taxon>
    </lineage>
</organism>
<dbReference type="Proteomes" id="UP000214610">
    <property type="component" value="Unassembled WGS sequence"/>
</dbReference>
<dbReference type="EMBL" id="NHMP01000005">
    <property type="protein sequence ID" value="OXE47211.1"/>
    <property type="molecule type" value="Genomic_DNA"/>
</dbReference>
<dbReference type="SUPFAM" id="SSF54862">
    <property type="entry name" value="4Fe-4S ferredoxins"/>
    <property type="match status" value="1"/>
</dbReference>
<dbReference type="GO" id="GO:0051539">
    <property type="term" value="F:4 iron, 4 sulfur cluster binding"/>
    <property type="evidence" value="ECO:0007669"/>
    <property type="project" value="UniProtKB-KW"/>
</dbReference>
<dbReference type="PANTHER" id="PTHR43177">
    <property type="entry name" value="PROTEIN NRFC"/>
    <property type="match status" value="1"/>
</dbReference>
<dbReference type="PROSITE" id="PS51318">
    <property type="entry name" value="TAT"/>
    <property type="match status" value="1"/>
</dbReference>
<evidence type="ECO:0000313" key="9">
    <source>
        <dbReference type="Proteomes" id="UP000214610"/>
    </source>
</evidence>
<keyword evidence="3" id="KW-0677">Repeat</keyword>
<evidence type="ECO:0000256" key="1">
    <source>
        <dbReference type="ARBA" id="ARBA00022485"/>
    </source>
</evidence>
<dbReference type="AlphaFoldDB" id="A0A227KHN7"/>
<dbReference type="FunFam" id="3.30.70.20:FF:000014">
    <property type="entry name" value="Cytochrome c nitrite reductase, Fe-S protein"/>
    <property type="match status" value="1"/>
</dbReference>
<dbReference type="CDD" id="cd10551">
    <property type="entry name" value="PsrB"/>
    <property type="match status" value="1"/>
</dbReference>
<dbReference type="PANTHER" id="PTHR43177:SF3">
    <property type="entry name" value="PROTEIN NRFC HOMOLOG"/>
    <property type="match status" value="1"/>
</dbReference>
<dbReference type="InterPro" id="IPR006311">
    <property type="entry name" value="TAT_signal"/>
</dbReference>
<gene>
    <name evidence="8" type="ORF">ADH67_08595</name>
</gene>
<feature type="domain" description="4Fe-4S ferredoxin-type" evidence="7">
    <location>
        <begin position="81"/>
        <end position="109"/>
    </location>
</feature>
<keyword evidence="4" id="KW-0408">Iron</keyword>
<evidence type="ECO:0000259" key="7">
    <source>
        <dbReference type="PROSITE" id="PS51379"/>
    </source>
</evidence>
<reference evidence="9" key="1">
    <citation type="submission" date="2017-05" db="EMBL/GenBank/DDBJ databases">
        <title>Improved OligoMM genomes.</title>
        <authorList>
            <person name="Garzetti D."/>
        </authorList>
    </citation>
    <scope>NUCLEOTIDE SEQUENCE [LARGE SCALE GENOMIC DNA]</scope>
    <source>
        <strain evidence="9">YL45</strain>
    </source>
</reference>
<proteinExistence type="predicted"/>
<accession>A0A227KHN7</accession>
<dbReference type="Pfam" id="PF00037">
    <property type="entry name" value="Fer4"/>
    <property type="match status" value="1"/>
</dbReference>
<name>A0A227KHN7_9BURK</name>
<feature type="compositionally biased region" description="Basic and acidic residues" evidence="6">
    <location>
        <begin position="49"/>
        <end position="63"/>
    </location>
</feature>
<evidence type="ECO:0000256" key="3">
    <source>
        <dbReference type="ARBA" id="ARBA00022737"/>
    </source>
</evidence>
<evidence type="ECO:0000256" key="5">
    <source>
        <dbReference type="ARBA" id="ARBA00023014"/>
    </source>
</evidence>